<reference evidence="2 3" key="1">
    <citation type="submission" date="2020-02" db="EMBL/GenBank/DDBJ databases">
        <authorList>
            <person name="Ferguson B K."/>
        </authorList>
    </citation>
    <scope>NUCLEOTIDE SEQUENCE [LARGE SCALE GENOMIC DNA]</scope>
</reference>
<feature type="region of interest" description="Disordered" evidence="1">
    <location>
        <begin position="227"/>
        <end position="269"/>
    </location>
</feature>
<dbReference type="AlphaFoldDB" id="A0A6H5HH40"/>
<feature type="region of interest" description="Disordered" evidence="1">
    <location>
        <begin position="48"/>
        <end position="69"/>
    </location>
</feature>
<sequence>MAKAEEMKAEKVKLLTRVKTVKKLKRVKILKRVTMAERVKNAKSVEMGEKTVHPERTAGSSAKKDGARETTRFIEFEHSKEQRSERELKTFNRTNKIFSGTLYTSASNATNRTSIDFTHFHSSPPGRPTLTAWLHSSHLTCRSRGLSPRRARRPYADVSHPSLPFPVDGLRLRLVTRYYAAEYNFWGNPLVGVRPDEPPPLDSIVDHRFPNVLILGRKLQQFRSLIDSGKKREGRRRRRVRSSKSGTSRRRNRRRKGRRRGTSSISKSSLVSTVVDDTVRLANDCDETSATRGCIFFTTPTL</sequence>
<feature type="non-terminal residue" evidence="2">
    <location>
        <position position="302"/>
    </location>
</feature>
<name>A0A6H5HH40_9HEMI</name>
<protein>
    <submittedName>
        <fullName evidence="2">Uncharacterized protein</fullName>
    </submittedName>
</protein>
<evidence type="ECO:0000313" key="2">
    <source>
        <dbReference type="EMBL" id="CAB0017320.1"/>
    </source>
</evidence>
<keyword evidence="3" id="KW-1185">Reference proteome</keyword>
<dbReference type="Proteomes" id="UP000479000">
    <property type="component" value="Unassembled WGS sequence"/>
</dbReference>
<evidence type="ECO:0000313" key="3">
    <source>
        <dbReference type="Proteomes" id="UP000479000"/>
    </source>
</evidence>
<dbReference type="EMBL" id="CADCXU010031182">
    <property type="protein sequence ID" value="CAB0017320.1"/>
    <property type="molecule type" value="Genomic_DNA"/>
</dbReference>
<gene>
    <name evidence="2" type="ORF">NTEN_LOCUS21344</name>
</gene>
<feature type="compositionally biased region" description="Basic residues" evidence="1">
    <location>
        <begin position="232"/>
        <end position="261"/>
    </location>
</feature>
<organism evidence="2 3">
    <name type="scientific">Nesidiocoris tenuis</name>
    <dbReference type="NCBI Taxonomy" id="355587"/>
    <lineage>
        <taxon>Eukaryota</taxon>
        <taxon>Metazoa</taxon>
        <taxon>Ecdysozoa</taxon>
        <taxon>Arthropoda</taxon>
        <taxon>Hexapoda</taxon>
        <taxon>Insecta</taxon>
        <taxon>Pterygota</taxon>
        <taxon>Neoptera</taxon>
        <taxon>Paraneoptera</taxon>
        <taxon>Hemiptera</taxon>
        <taxon>Heteroptera</taxon>
        <taxon>Panheteroptera</taxon>
        <taxon>Cimicomorpha</taxon>
        <taxon>Miridae</taxon>
        <taxon>Dicyphina</taxon>
        <taxon>Nesidiocoris</taxon>
    </lineage>
</organism>
<accession>A0A6H5HH40</accession>
<proteinExistence type="predicted"/>
<evidence type="ECO:0000256" key="1">
    <source>
        <dbReference type="SAM" id="MobiDB-lite"/>
    </source>
</evidence>